<evidence type="ECO:0000313" key="2">
    <source>
        <dbReference type="EMBL" id="TFL02965.1"/>
    </source>
</evidence>
<dbReference type="Proteomes" id="UP000305067">
    <property type="component" value="Unassembled WGS sequence"/>
</dbReference>
<evidence type="ECO:0000313" key="3">
    <source>
        <dbReference type="Proteomes" id="UP000305067"/>
    </source>
</evidence>
<accession>A0A5C3QLS8</accession>
<gene>
    <name evidence="2" type="ORF">BDV98DRAFT_410776</name>
</gene>
<evidence type="ECO:0000256" key="1">
    <source>
        <dbReference type="SAM" id="MobiDB-lite"/>
    </source>
</evidence>
<dbReference type="AlphaFoldDB" id="A0A5C3QLS8"/>
<protein>
    <submittedName>
        <fullName evidence="2">Uncharacterized protein</fullName>
    </submittedName>
</protein>
<name>A0A5C3QLS8_9AGAR</name>
<feature type="region of interest" description="Disordered" evidence="1">
    <location>
        <begin position="134"/>
        <end position="157"/>
    </location>
</feature>
<dbReference type="EMBL" id="ML178821">
    <property type="protein sequence ID" value="TFL02965.1"/>
    <property type="molecule type" value="Genomic_DNA"/>
</dbReference>
<keyword evidence="3" id="KW-1185">Reference proteome</keyword>
<organism evidence="2 3">
    <name type="scientific">Pterulicium gracile</name>
    <dbReference type="NCBI Taxonomy" id="1884261"/>
    <lineage>
        <taxon>Eukaryota</taxon>
        <taxon>Fungi</taxon>
        <taxon>Dikarya</taxon>
        <taxon>Basidiomycota</taxon>
        <taxon>Agaricomycotina</taxon>
        <taxon>Agaricomycetes</taxon>
        <taxon>Agaricomycetidae</taxon>
        <taxon>Agaricales</taxon>
        <taxon>Pleurotineae</taxon>
        <taxon>Pterulaceae</taxon>
        <taxon>Pterulicium</taxon>
    </lineage>
</organism>
<proteinExistence type="predicted"/>
<reference evidence="2 3" key="1">
    <citation type="journal article" date="2019" name="Nat. Ecol. Evol.">
        <title>Megaphylogeny resolves global patterns of mushroom evolution.</title>
        <authorList>
            <person name="Varga T."/>
            <person name="Krizsan K."/>
            <person name="Foldi C."/>
            <person name="Dima B."/>
            <person name="Sanchez-Garcia M."/>
            <person name="Sanchez-Ramirez S."/>
            <person name="Szollosi G.J."/>
            <person name="Szarkandi J.G."/>
            <person name="Papp V."/>
            <person name="Albert L."/>
            <person name="Andreopoulos W."/>
            <person name="Angelini C."/>
            <person name="Antonin V."/>
            <person name="Barry K.W."/>
            <person name="Bougher N.L."/>
            <person name="Buchanan P."/>
            <person name="Buyck B."/>
            <person name="Bense V."/>
            <person name="Catcheside P."/>
            <person name="Chovatia M."/>
            <person name="Cooper J."/>
            <person name="Damon W."/>
            <person name="Desjardin D."/>
            <person name="Finy P."/>
            <person name="Geml J."/>
            <person name="Haridas S."/>
            <person name="Hughes K."/>
            <person name="Justo A."/>
            <person name="Karasinski D."/>
            <person name="Kautmanova I."/>
            <person name="Kiss B."/>
            <person name="Kocsube S."/>
            <person name="Kotiranta H."/>
            <person name="LaButti K.M."/>
            <person name="Lechner B.E."/>
            <person name="Liimatainen K."/>
            <person name="Lipzen A."/>
            <person name="Lukacs Z."/>
            <person name="Mihaltcheva S."/>
            <person name="Morgado L.N."/>
            <person name="Niskanen T."/>
            <person name="Noordeloos M.E."/>
            <person name="Ohm R.A."/>
            <person name="Ortiz-Santana B."/>
            <person name="Ovrebo C."/>
            <person name="Racz N."/>
            <person name="Riley R."/>
            <person name="Savchenko A."/>
            <person name="Shiryaev A."/>
            <person name="Soop K."/>
            <person name="Spirin V."/>
            <person name="Szebenyi C."/>
            <person name="Tomsovsky M."/>
            <person name="Tulloss R.E."/>
            <person name="Uehling J."/>
            <person name="Grigoriev I.V."/>
            <person name="Vagvolgyi C."/>
            <person name="Papp T."/>
            <person name="Martin F.M."/>
            <person name="Miettinen O."/>
            <person name="Hibbett D.S."/>
            <person name="Nagy L.G."/>
        </authorList>
    </citation>
    <scope>NUCLEOTIDE SEQUENCE [LARGE SCALE GENOMIC DNA]</scope>
    <source>
        <strain evidence="2 3">CBS 309.79</strain>
    </source>
</reference>
<sequence>MELTALRLAGKCRPLSDPKQLECLRHLLTMRLSYARPMPLSVFLDSFDAADAIIHMAIEVLVPEHRTWEDFVWTGANPSGLSALLANSGKPLDFPKLKGVSLKFRETKGTKGDDSALLSCCRRAPLLECTRTGPTTEAQHKGFDKPFLWPDSHPTPH</sequence>